<comment type="caution">
    <text evidence="3">The sequence shown here is derived from an EMBL/GenBank/DDBJ whole genome shotgun (WGS) entry which is preliminary data.</text>
</comment>
<dbReference type="InterPro" id="IPR042287">
    <property type="entry name" value="FhaA_N_sf"/>
</dbReference>
<evidence type="ECO:0000313" key="3">
    <source>
        <dbReference type="EMBL" id="MDQ1031938.1"/>
    </source>
</evidence>
<reference evidence="3 4" key="1">
    <citation type="submission" date="2023-07" db="EMBL/GenBank/DDBJ databases">
        <title>Comparative genomics of wheat-associated soil bacteria to identify genetic determinants of phenazine resistance.</title>
        <authorList>
            <person name="Mouncey N."/>
        </authorList>
    </citation>
    <scope>NUCLEOTIDE SEQUENCE [LARGE SCALE GENOMIC DNA]</scope>
    <source>
        <strain evidence="3 4">V2I4</strain>
    </source>
</reference>
<dbReference type="Proteomes" id="UP001230328">
    <property type="component" value="Unassembled WGS sequence"/>
</dbReference>
<evidence type="ECO:0000313" key="4">
    <source>
        <dbReference type="Proteomes" id="UP001230328"/>
    </source>
</evidence>
<feature type="region of interest" description="Disordered" evidence="1">
    <location>
        <begin position="1"/>
        <end position="40"/>
    </location>
</feature>
<evidence type="ECO:0000259" key="2">
    <source>
        <dbReference type="Pfam" id="PF12401"/>
    </source>
</evidence>
<proteinExistence type="predicted"/>
<evidence type="ECO:0000256" key="1">
    <source>
        <dbReference type="SAM" id="MobiDB-lite"/>
    </source>
</evidence>
<dbReference type="Gene3D" id="3.30.2320.60">
    <property type="entry name" value="FhaA, phosphopeptide-binding domain (DUF3662)"/>
    <property type="match status" value="1"/>
</dbReference>
<organism evidence="3 4">
    <name type="scientific">Streptomyces umbrinus</name>
    <dbReference type="NCBI Taxonomy" id="67370"/>
    <lineage>
        <taxon>Bacteria</taxon>
        <taxon>Bacillati</taxon>
        <taxon>Actinomycetota</taxon>
        <taxon>Actinomycetes</taxon>
        <taxon>Kitasatosporales</taxon>
        <taxon>Streptomycetaceae</taxon>
        <taxon>Streptomyces</taxon>
        <taxon>Streptomyces phaeochromogenes group</taxon>
    </lineage>
</organism>
<keyword evidence="4" id="KW-1185">Reference proteome</keyword>
<dbReference type="InterPro" id="IPR022128">
    <property type="entry name" value="FhaA_N"/>
</dbReference>
<protein>
    <recommendedName>
        <fullName evidence="2">FhaA N-terminal domain-containing protein</fullName>
    </recommendedName>
</protein>
<dbReference type="EMBL" id="JAUSZI010000002">
    <property type="protein sequence ID" value="MDQ1031938.1"/>
    <property type="molecule type" value="Genomic_DNA"/>
</dbReference>
<feature type="domain" description="FhaA N-terminal" evidence="2">
    <location>
        <begin position="44"/>
        <end position="154"/>
    </location>
</feature>
<name>A0ABU0T812_9ACTN</name>
<accession>A0ABU0T812</accession>
<sequence length="169" mass="18804">MEHNDTNSHDPGVPPAVTVPEEKRHRTENSAPVPEQPETASRLTGLERAMERFGASLLAQFRHKEPVELVAALRRECDDHAVVCSESLVVVPNAYGVELPESVHRELERNGGRVDQVLTDSLLRHGESRGYAWAGPLAVHVTRSPSVPNGRYRVTSSVMRHVRAESFHH</sequence>
<gene>
    <name evidence="3" type="ORF">QF035_009520</name>
</gene>
<dbReference type="Pfam" id="PF12401">
    <property type="entry name" value="FhaA_N"/>
    <property type="match status" value="1"/>
</dbReference>